<evidence type="ECO:0000256" key="5">
    <source>
        <dbReference type="SAM" id="MobiDB-lite"/>
    </source>
</evidence>
<dbReference type="GO" id="GO:0005524">
    <property type="term" value="F:ATP binding"/>
    <property type="evidence" value="ECO:0007669"/>
    <property type="project" value="UniProtKB-KW"/>
</dbReference>
<keyword evidence="1" id="KW-0547">Nucleotide-binding</keyword>
<dbReference type="InterPro" id="IPR000212">
    <property type="entry name" value="DNA_helicase_UvrD/REP"/>
</dbReference>
<evidence type="ECO:0000259" key="6">
    <source>
        <dbReference type="Pfam" id="PF13361"/>
    </source>
</evidence>
<dbReference type="OrthoDB" id="5318045at2"/>
<organism evidence="7 8">
    <name type="scientific">Actinacidiphila oryziradicis</name>
    <dbReference type="NCBI Taxonomy" id="2571141"/>
    <lineage>
        <taxon>Bacteria</taxon>
        <taxon>Bacillati</taxon>
        <taxon>Actinomycetota</taxon>
        <taxon>Actinomycetes</taxon>
        <taxon>Kitasatosporales</taxon>
        <taxon>Streptomycetaceae</taxon>
        <taxon>Actinacidiphila</taxon>
    </lineage>
</organism>
<feature type="region of interest" description="Disordered" evidence="5">
    <location>
        <begin position="487"/>
        <end position="513"/>
    </location>
</feature>
<name>A0A4U0T8W7_9ACTN</name>
<dbReference type="GO" id="GO:0000724">
    <property type="term" value="P:double-strand break repair via homologous recombination"/>
    <property type="evidence" value="ECO:0007669"/>
    <property type="project" value="TreeGrafter"/>
</dbReference>
<dbReference type="InterPro" id="IPR027417">
    <property type="entry name" value="P-loop_NTPase"/>
</dbReference>
<feature type="compositionally biased region" description="Acidic residues" evidence="5">
    <location>
        <begin position="435"/>
        <end position="447"/>
    </location>
</feature>
<protein>
    <submittedName>
        <fullName evidence="7">ATP-dependent helicase</fullName>
    </submittedName>
</protein>
<evidence type="ECO:0000313" key="8">
    <source>
        <dbReference type="Proteomes" id="UP000305778"/>
    </source>
</evidence>
<reference evidence="7 8" key="1">
    <citation type="submission" date="2019-04" db="EMBL/GenBank/DDBJ databases">
        <title>Streptomyces oryziradicis sp. nov., a novel actinomycete isolated from rhizosphere soil of rice (Oryza sativa L.).</title>
        <authorList>
            <person name="Li C."/>
        </authorList>
    </citation>
    <scope>NUCLEOTIDE SEQUENCE [LARGE SCALE GENOMIC DNA]</scope>
    <source>
        <strain evidence="7 8">NEAU-C40</strain>
    </source>
</reference>
<dbReference type="PANTHER" id="PTHR11070:SF30">
    <property type="entry name" value="F-BOX DNA HELICASE 1"/>
    <property type="match status" value="1"/>
</dbReference>
<evidence type="ECO:0000256" key="1">
    <source>
        <dbReference type="ARBA" id="ARBA00022741"/>
    </source>
</evidence>
<evidence type="ECO:0000256" key="4">
    <source>
        <dbReference type="ARBA" id="ARBA00022840"/>
    </source>
</evidence>
<keyword evidence="8" id="KW-1185">Reference proteome</keyword>
<keyword evidence="2" id="KW-0378">Hydrolase</keyword>
<dbReference type="Proteomes" id="UP000305778">
    <property type="component" value="Unassembled WGS sequence"/>
</dbReference>
<dbReference type="RefSeq" id="WP_136722990.1">
    <property type="nucleotide sequence ID" value="NZ_SUMC01000006.1"/>
</dbReference>
<dbReference type="GO" id="GO:0003677">
    <property type="term" value="F:DNA binding"/>
    <property type="evidence" value="ECO:0007669"/>
    <property type="project" value="InterPro"/>
</dbReference>
<dbReference type="GO" id="GO:0016787">
    <property type="term" value="F:hydrolase activity"/>
    <property type="evidence" value="ECO:0007669"/>
    <property type="project" value="UniProtKB-KW"/>
</dbReference>
<evidence type="ECO:0000256" key="2">
    <source>
        <dbReference type="ARBA" id="ARBA00022801"/>
    </source>
</evidence>
<evidence type="ECO:0000256" key="3">
    <source>
        <dbReference type="ARBA" id="ARBA00022806"/>
    </source>
</evidence>
<dbReference type="Pfam" id="PF13245">
    <property type="entry name" value="AAA_19"/>
    <property type="match status" value="1"/>
</dbReference>
<dbReference type="SUPFAM" id="SSF52540">
    <property type="entry name" value="P-loop containing nucleoside triphosphate hydrolases"/>
    <property type="match status" value="1"/>
</dbReference>
<dbReference type="GO" id="GO:0043138">
    <property type="term" value="F:3'-5' DNA helicase activity"/>
    <property type="evidence" value="ECO:0007669"/>
    <property type="project" value="TreeGrafter"/>
</dbReference>
<proteinExistence type="predicted"/>
<dbReference type="Gene3D" id="3.40.50.300">
    <property type="entry name" value="P-loop containing nucleotide triphosphate hydrolases"/>
    <property type="match status" value="2"/>
</dbReference>
<dbReference type="Pfam" id="PF13361">
    <property type="entry name" value="UvrD_C"/>
    <property type="match status" value="1"/>
</dbReference>
<dbReference type="InterPro" id="IPR014017">
    <property type="entry name" value="DNA_helicase_UvrD-like_C"/>
</dbReference>
<dbReference type="EMBL" id="SUMC01000006">
    <property type="protein sequence ID" value="TKA11995.1"/>
    <property type="molecule type" value="Genomic_DNA"/>
</dbReference>
<gene>
    <name evidence="7" type="ORF">FCI23_09330</name>
</gene>
<keyword evidence="4" id="KW-0067">ATP-binding</keyword>
<feature type="region of interest" description="Disordered" evidence="5">
    <location>
        <begin position="428"/>
        <end position="453"/>
    </location>
</feature>
<sequence>MPVPTPEQEAAVEAFQAGGHLVLQAGAGTGKTTTLSLLAAATPRRGRYIAFNKSIATDASGKFPGNVACRTAHSLAYGAVGRLYSARMNAPRIAGWKTGMALGVNMTVRIGGRNVSNKALSYTVLRTVTRFCQSADRTISHHHVPRLRGIEAEETHAQLVDIVLPYAQKAWADLQHPEEGVVRFDHDHYLKIWALSEPRIAADFLLLDEAQDTNPVVEQVFNAQRDHAQLVMVGDSAQAIYGWRGARDVMTGFDGTQLSLSRSFRFGPALAAEANRWLSIVDAPIRLDGTPTIDTQVGIGTVPAPQAILCRSNVGAMVEVMRLLEAGRRVSLVGGGSALSALAGAAQDLKSGKRTTHPELILFDSWGELQEYAEYDPAGRDLLPLVELIDEHGADIILDAVARLSDEQRADVAVSTAHKAKGREWDSVRIADDFTGPEDKDEEDENGDPIAGDIDDAEARLAYVAVTRARHHIDIGGLSWINHHPAGDPDRALPRQRAAQPTGWDTLGAAPVK</sequence>
<evidence type="ECO:0000313" key="7">
    <source>
        <dbReference type="EMBL" id="TKA11995.1"/>
    </source>
</evidence>
<comment type="caution">
    <text evidence="7">The sequence shown here is derived from an EMBL/GenBank/DDBJ whole genome shotgun (WGS) entry which is preliminary data.</text>
</comment>
<dbReference type="PANTHER" id="PTHR11070">
    <property type="entry name" value="UVRD / RECB / PCRA DNA HELICASE FAMILY MEMBER"/>
    <property type="match status" value="1"/>
</dbReference>
<dbReference type="AlphaFoldDB" id="A0A4U0T8W7"/>
<accession>A0A4U0T8W7</accession>
<dbReference type="GO" id="GO:0031297">
    <property type="term" value="P:replication fork processing"/>
    <property type="evidence" value="ECO:0007669"/>
    <property type="project" value="TreeGrafter"/>
</dbReference>
<keyword evidence="3 7" id="KW-0347">Helicase</keyword>
<feature type="domain" description="UvrD-like helicase C-terminal" evidence="6">
    <location>
        <begin position="407"/>
        <end position="472"/>
    </location>
</feature>